<dbReference type="AlphaFoldDB" id="A0A6H5HT44"/>
<gene>
    <name evidence="2" type="ORF">NTEN_LOCUS22036</name>
</gene>
<name>A0A6H5HT44_9HEMI</name>
<dbReference type="Proteomes" id="UP000479000">
    <property type="component" value="Unassembled WGS sequence"/>
</dbReference>
<reference evidence="2 3" key="1">
    <citation type="submission" date="2020-02" db="EMBL/GenBank/DDBJ databases">
        <authorList>
            <person name="Ferguson B K."/>
        </authorList>
    </citation>
    <scope>NUCLEOTIDE SEQUENCE [LARGE SCALE GENOMIC DNA]</scope>
</reference>
<dbReference type="EMBL" id="CADCXU010032273">
    <property type="protein sequence ID" value="CAB0018127.1"/>
    <property type="molecule type" value="Genomic_DNA"/>
</dbReference>
<keyword evidence="3" id="KW-1185">Reference proteome</keyword>
<evidence type="ECO:0000313" key="2">
    <source>
        <dbReference type="EMBL" id="CAB0018127.1"/>
    </source>
</evidence>
<evidence type="ECO:0000256" key="1">
    <source>
        <dbReference type="SAM" id="MobiDB-lite"/>
    </source>
</evidence>
<accession>A0A6H5HT44</accession>
<feature type="region of interest" description="Disordered" evidence="1">
    <location>
        <begin position="1"/>
        <end position="22"/>
    </location>
</feature>
<organism evidence="2 3">
    <name type="scientific">Nesidiocoris tenuis</name>
    <dbReference type="NCBI Taxonomy" id="355587"/>
    <lineage>
        <taxon>Eukaryota</taxon>
        <taxon>Metazoa</taxon>
        <taxon>Ecdysozoa</taxon>
        <taxon>Arthropoda</taxon>
        <taxon>Hexapoda</taxon>
        <taxon>Insecta</taxon>
        <taxon>Pterygota</taxon>
        <taxon>Neoptera</taxon>
        <taxon>Paraneoptera</taxon>
        <taxon>Hemiptera</taxon>
        <taxon>Heteroptera</taxon>
        <taxon>Panheteroptera</taxon>
        <taxon>Cimicomorpha</taxon>
        <taxon>Miridae</taxon>
        <taxon>Dicyphina</taxon>
        <taxon>Nesidiocoris</taxon>
    </lineage>
</organism>
<proteinExistence type="predicted"/>
<protein>
    <submittedName>
        <fullName evidence="2">Uncharacterized protein</fullName>
    </submittedName>
</protein>
<sequence length="401" mass="46335">MDANPHTRSGADHEQISSGFPPTMMFETSTIPIHFHIIRIHYDADNELLGTPHLLQGTKAYQHLDAQHCPTVRVKRERVWTRPVCTERLNRCQNGSKIRPQKENLDLRLQNLAKTSWKMHRSTEPQCRCSDQATTHPFLDAIRSPRARQVWEDLRRISDDHLPRMRSVLLPMLASKQCCETETDDYPTAGIRPTYAPLIMKTSLIRMTECYLLPFHVPLYNFAHYSFYTDTFYTAITFKINYSRGYTCGVGPNSSASSRKCDRGIFARMFANVGARGCSVKRLSFVPRQRWRVLANLCIRAASTHAAEDTQREHCRIRWREAANKKVDNTMRDSIRGGRFMLLFERQLWRINDYQNLWISCCEVRSVSDSQSGVTEGLTYGYLIPSFSEPILTAHSFAFDK</sequence>
<evidence type="ECO:0000313" key="3">
    <source>
        <dbReference type="Proteomes" id="UP000479000"/>
    </source>
</evidence>